<name>A0A846QRF8_9FLAO</name>
<keyword evidence="1" id="KW-0472">Membrane</keyword>
<dbReference type="PANTHER" id="PTHR37947">
    <property type="entry name" value="BLL2462 PROTEIN"/>
    <property type="match status" value="1"/>
</dbReference>
<accession>A0A846QRF8</accession>
<feature type="transmembrane region" description="Helical" evidence="1">
    <location>
        <begin position="36"/>
        <end position="54"/>
    </location>
</feature>
<dbReference type="Proteomes" id="UP000590442">
    <property type="component" value="Unassembled WGS sequence"/>
</dbReference>
<dbReference type="PANTHER" id="PTHR37947:SF1">
    <property type="entry name" value="BLL2462 PROTEIN"/>
    <property type="match status" value="1"/>
</dbReference>
<feature type="transmembrane region" description="Helical" evidence="1">
    <location>
        <begin position="6"/>
        <end position="24"/>
    </location>
</feature>
<evidence type="ECO:0000256" key="1">
    <source>
        <dbReference type="SAM" id="Phobius"/>
    </source>
</evidence>
<proteinExistence type="predicted"/>
<feature type="transmembrane region" description="Helical" evidence="1">
    <location>
        <begin position="651"/>
        <end position="668"/>
    </location>
</feature>
<dbReference type="SUPFAM" id="SSF53300">
    <property type="entry name" value="vWA-like"/>
    <property type="match status" value="1"/>
</dbReference>
<dbReference type="Gene3D" id="3.40.50.410">
    <property type="entry name" value="von Willebrand factor, type A domain"/>
    <property type="match status" value="1"/>
</dbReference>
<reference evidence="2 3" key="1">
    <citation type="submission" date="2020-03" db="EMBL/GenBank/DDBJ databases">
        <title>Genomic Encyclopedia of Type Strains, Phase IV (KMG-IV): sequencing the most valuable type-strain genomes for metagenomic binning, comparative biology and taxonomic classification.</title>
        <authorList>
            <person name="Goeker M."/>
        </authorList>
    </citation>
    <scope>NUCLEOTIDE SEQUENCE [LARGE SCALE GENOMIC DNA]</scope>
    <source>
        <strain evidence="2 3">DSM 29762</strain>
    </source>
</reference>
<keyword evidence="3" id="KW-1185">Reference proteome</keyword>
<evidence type="ECO:0008006" key="4">
    <source>
        <dbReference type="Google" id="ProtNLM"/>
    </source>
</evidence>
<evidence type="ECO:0000313" key="2">
    <source>
        <dbReference type="EMBL" id="NJB69777.1"/>
    </source>
</evidence>
<dbReference type="AlphaFoldDB" id="A0A846QRF8"/>
<sequence length="675" mass="76607">MQTKTLLLIILSAIVALVIAWFQYYYKSKKRGKLKVILSFLRFMVIFGSLLLLINPKFSKNEYSLEKANLLFLVDNSSSMSAFLEKDDALSILNELDGNSSVADKFNIAKYTFGSFLNTNDSIMFQDRNTNISNALKSLNEVYDKGNTAIVLITDGNQTIGEDYEFYGQTQDFPLYPIVVGDTTTYEDLRIGQVNVNNYAFLKNKYPLEAYVTYDGTRNISSKVTLEINGKNVYSENIELSPKENSKKINALLDANTVGFKRVLISLAPILNEKNIQNNSKNVALEVIDEKTEVIIISNLVHPDIGVLKKAIESNEQRSVQIRKPTEDISNLEDADLIFLYQPNTSFQKVYDFIEQRGINNLTITGPKTDWNFLNKAQNSVNKNDNGVIEDISPILNPGFSIFNISDFSIQGFPPLESELGELFINKPYETLLGQQIKGVDFNEPLMAVIPGTAQKEAFLFGENIWKWRMQVYRNDRSFKKFDDFIGKIVLYLAAGNSKDRLNIDYETIYSGSEDAKITASYFDEILVFDPNASLVLNLRNNDISTDVPMLLKGNHYESDLSNLEPGKYDFTITVLNENISKSGHFEIVSFDVEQQFLSSNYKKLKRLAENTGGILYYPNQVNSLTENLLQDKQYTPVQKSKQNIVSLIDFRFLLGIIILALAAEWFIRKYNGLT</sequence>
<gene>
    <name evidence="2" type="ORF">GGR42_000239</name>
</gene>
<comment type="caution">
    <text evidence="2">The sequence shown here is derived from an EMBL/GenBank/DDBJ whole genome shotgun (WGS) entry which is preliminary data.</text>
</comment>
<keyword evidence="1" id="KW-0812">Transmembrane</keyword>
<dbReference type="RefSeq" id="WP_167960031.1">
    <property type="nucleotide sequence ID" value="NZ_JAATJJ010000001.1"/>
</dbReference>
<protein>
    <recommendedName>
        <fullName evidence="4">VWA domain-containing protein</fullName>
    </recommendedName>
</protein>
<dbReference type="InterPro" id="IPR036465">
    <property type="entry name" value="vWFA_dom_sf"/>
</dbReference>
<evidence type="ECO:0000313" key="3">
    <source>
        <dbReference type="Proteomes" id="UP000590442"/>
    </source>
</evidence>
<keyword evidence="1" id="KW-1133">Transmembrane helix</keyword>
<dbReference type="EMBL" id="JAATJJ010000001">
    <property type="protein sequence ID" value="NJB69777.1"/>
    <property type="molecule type" value="Genomic_DNA"/>
</dbReference>
<organism evidence="2 3">
    <name type="scientific">Saonia flava</name>
    <dbReference type="NCBI Taxonomy" id="523696"/>
    <lineage>
        <taxon>Bacteria</taxon>
        <taxon>Pseudomonadati</taxon>
        <taxon>Bacteroidota</taxon>
        <taxon>Flavobacteriia</taxon>
        <taxon>Flavobacteriales</taxon>
        <taxon>Flavobacteriaceae</taxon>
        <taxon>Saonia</taxon>
    </lineage>
</organism>